<name>J3KZL7_ORYBR</name>
<dbReference type="HOGENOM" id="CLU_2472634_0_0_1"/>
<evidence type="ECO:0000313" key="2">
    <source>
        <dbReference type="Proteomes" id="UP000006038"/>
    </source>
</evidence>
<protein>
    <submittedName>
        <fullName evidence="1">Uncharacterized protein</fullName>
    </submittedName>
</protein>
<reference evidence="1" key="2">
    <citation type="submission" date="2013-04" db="UniProtKB">
        <authorList>
            <consortium name="EnsemblPlants"/>
        </authorList>
    </citation>
    <scope>IDENTIFICATION</scope>
</reference>
<dbReference type="EnsemblPlants" id="OB01G24230.1">
    <property type="protein sequence ID" value="OB01G24230.1"/>
    <property type="gene ID" value="OB01G24230"/>
</dbReference>
<evidence type="ECO:0000313" key="1">
    <source>
        <dbReference type="EnsemblPlants" id="OB01G24230.1"/>
    </source>
</evidence>
<dbReference type="Proteomes" id="UP000006038">
    <property type="component" value="Chromosome 1"/>
</dbReference>
<dbReference type="AlphaFoldDB" id="J3KZL7"/>
<dbReference type="Gramene" id="OB01G24230.1">
    <property type="protein sequence ID" value="OB01G24230.1"/>
    <property type="gene ID" value="OB01G24230"/>
</dbReference>
<reference evidence="1" key="1">
    <citation type="journal article" date="2013" name="Nat. Commun.">
        <title>Whole-genome sequencing of Oryza brachyantha reveals mechanisms underlying Oryza genome evolution.</title>
        <authorList>
            <person name="Chen J."/>
            <person name="Huang Q."/>
            <person name="Gao D."/>
            <person name="Wang J."/>
            <person name="Lang Y."/>
            <person name="Liu T."/>
            <person name="Li B."/>
            <person name="Bai Z."/>
            <person name="Luis Goicoechea J."/>
            <person name="Liang C."/>
            <person name="Chen C."/>
            <person name="Zhang W."/>
            <person name="Sun S."/>
            <person name="Liao Y."/>
            <person name="Zhang X."/>
            <person name="Yang L."/>
            <person name="Song C."/>
            <person name="Wang M."/>
            <person name="Shi J."/>
            <person name="Liu G."/>
            <person name="Liu J."/>
            <person name="Zhou H."/>
            <person name="Zhou W."/>
            <person name="Yu Q."/>
            <person name="An N."/>
            <person name="Chen Y."/>
            <person name="Cai Q."/>
            <person name="Wang B."/>
            <person name="Liu B."/>
            <person name="Min J."/>
            <person name="Huang Y."/>
            <person name="Wu H."/>
            <person name="Li Z."/>
            <person name="Zhang Y."/>
            <person name="Yin Y."/>
            <person name="Song W."/>
            <person name="Jiang J."/>
            <person name="Jackson S.A."/>
            <person name="Wing R.A."/>
            <person name="Wang J."/>
            <person name="Chen M."/>
        </authorList>
    </citation>
    <scope>NUCLEOTIDE SEQUENCE [LARGE SCALE GENOMIC DNA]</scope>
    <source>
        <strain evidence="1">cv. IRGC 101232</strain>
    </source>
</reference>
<proteinExistence type="predicted"/>
<accession>J3KZL7</accession>
<sequence length="88" mass="9992">MADRGVGERRAPPQPLTVATTLWKVRESAWFVVDSVGCRPPCWIGLLRLLEIFYCNGMAPTELPIAWCFCPPRRSQPTNDSSHRPPRQ</sequence>
<organism evidence="1">
    <name type="scientific">Oryza brachyantha</name>
    <name type="common">malo sina</name>
    <dbReference type="NCBI Taxonomy" id="4533"/>
    <lineage>
        <taxon>Eukaryota</taxon>
        <taxon>Viridiplantae</taxon>
        <taxon>Streptophyta</taxon>
        <taxon>Embryophyta</taxon>
        <taxon>Tracheophyta</taxon>
        <taxon>Spermatophyta</taxon>
        <taxon>Magnoliopsida</taxon>
        <taxon>Liliopsida</taxon>
        <taxon>Poales</taxon>
        <taxon>Poaceae</taxon>
        <taxon>BOP clade</taxon>
        <taxon>Oryzoideae</taxon>
        <taxon>Oryzeae</taxon>
        <taxon>Oryzinae</taxon>
        <taxon>Oryza</taxon>
    </lineage>
</organism>
<keyword evidence="2" id="KW-1185">Reference proteome</keyword>